<dbReference type="AlphaFoldDB" id="A0A068U1H4"/>
<dbReference type="EMBL" id="HG739091">
    <property type="protein sequence ID" value="CDP01458.1"/>
    <property type="molecule type" value="Genomic_DNA"/>
</dbReference>
<dbReference type="PhylomeDB" id="A0A068U1H4"/>
<sequence length="197" mass="22122">MAVNSADECQGTHSVLMISDGCTNSPKSESESVLVVPNLMKTQMCLDAPPKCQNYPSVKVDVMDIYESSILDTDVEKGKLEIPQSNGEVVGDSKPEDSLKYFQRALQREINFHVGGKFMQLLMNNNLELPKFSPRDKCMTERVFDTPTNRSRKYKRSTSFNSRRVVFLFSILSSVGTIILIYLTLRVRQIGDASANI</sequence>
<reference evidence="3" key="1">
    <citation type="journal article" date="2014" name="Science">
        <title>The coffee genome provides insight into the convergent evolution of caffeine biosynthesis.</title>
        <authorList>
            <person name="Denoeud F."/>
            <person name="Carretero-Paulet L."/>
            <person name="Dereeper A."/>
            <person name="Droc G."/>
            <person name="Guyot R."/>
            <person name="Pietrella M."/>
            <person name="Zheng C."/>
            <person name="Alberti A."/>
            <person name="Anthony F."/>
            <person name="Aprea G."/>
            <person name="Aury J.M."/>
            <person name="Bento P."/>
            <person name="Bernard M."/>
            <person name="Bocs S."/>
            <person name="Campa C."/>
            <person name="Cenci A."/>
            <person name="Combes M.C."/>
            <person name="Crouzillat D."/>
            <person name="Da Silva C."/>
            <person name="Daddiego L."/>
            <person name="De Bellis F."/>
            <person name="Dussert S."/>
            <person name="Garsmeur O."/>
            <person name="Gayraud T."/>
            <person name="Guignon V."/>
            <person name="Jahn K."/>
            <person name="Jamilloux V."/>
            <person name="Joet T."/>
            <person name="Labadie K."/>
            <person name="Lan T."/>
            <person name="Leclercq J."/>
            <person name="Lepelley M."/>
            <person name="Leroy T."/>
            <person name="Li L.T."/>
            <person name="Librado P."/>
            <person name="Lopez L."/>
            <person name="Munoz A."/>
            <person name="Noel B."/>
            <person name="Pallavicini A."/>
            <person name="Perrotta G."/>
            <person name="Poncet V."/>
            <person name="Pot D."/>
            <person name="Priyono X."/>
            <person name="Rigoreau M."/>
            <person name="Rouard M."/>
            <person name="Rozas J."/>
            <person name="Tranchant-Dubreuil C."/>
            <person name="VanBuren R."/>
            <person name="Zhang Q."/>
            <person name="Andrade A.C."/>
            <person name="Argout X."/>
            <person name="Bertrand B."/>
            <person name="de Kochko A."/>
            <person name="Graziosi G."/>
            <person name="Henry R.J."/>
            <person name="Jayarama X."/>
            <person name="Ming R."/>
            <person name="Nagai C."/>
            <person name="Rounsley S."/>
            <person name="Sankoff D."/>
            <person name="Giuliano G."/>
            <person name="Albert V.A."/>
            <person name="Wincker P."/>
            <person name="Lashermes P."/>
        </authorList>
    </citation>
    <scope>NUCLEOTIDE SEQUENCE [LARGE SCALE GENOMIC DNA]</scope>
    <source>
        <strain evidence="3">cv. DH200-94</strain>
    </source>
</reference>
<dbReference type="PANTHER" id="PTHR34064:SF5">
    <property type="entry name" value="PROTEIN, PUTATIVE-RELATED"/>
    <property type="match status" value="1"/>
</dbReference>
<evidence type="ECO:0000313" key="2">
    <source>
        <dbReference type="EMBL" id="CDP01458.1"/>
    </source>
</evidence>
<dbReference type="Proteomes" id="UP000295252">
    <property type="component" value="Chromosome IX"/>
</dbReference>
<keyword evidence="1" id="KW-1133">Transmembrane helix</keyword>
<keyword evidence="1" id="KW-0812">Transmembrane</keyword>
<dbReference type="Gramene" id="CDP01458">
    <property type="protein sequence ID" value="CDP01458"/>
    <property type="gene ID" value="GSCOC_T00036511001"/>
</dbReference>
<gene>
    <name evidence="2" type="ORF">GSCOC_T00036511001</name>
</gene>
<dbReference type="PANTHER" id="PTHR34064">
    <property type="entry name" value="OS04G0672300 PROTEIN"/>
    <property type="match status" value="1"/>
</dbReference>
<dbReference type="InParanoid" id="A0A068U1H4"/>
<dbReference type="OMA" id="QAKSPMC"/>
<dbReference type="FunCoup" id="A0A068U1H4">
    <property type="interactions" value="516"/>
</dbReference>
<protein>
    <submittedName>
        <fullName evidence="2">Uncharacterized protein</fullName>
    </submittedName>
</protein>
<name>A0A068U1H4_COFCA</name>
<evidence type="ECO:0000313" key="3">
    <source>
        <dbReference type="Proteomes" id="UP000295252"/>
    </source>
</evidence>
<keyword evidence="1" id="KW-0472">Membrane</keyword>
<feature type="transmembrane region" description="Helical" evidence="1">
    <location>
        <begin position="165"/>
        <end position="185"/>
    </location>
</feature>
<dbReference type="OrthoDB" id="1911818at2759"/>
<proteinExistence type="predicted"/>
<dbReference type="STRING" id="49390.A0A068U1H4"/>
<organism evidence="2 3">
    <name type="scientific">Coffea canephora</name>
    <name type="common">Robusta coffee</name>
    <dbReference type="NCBI Taxonomy" id="49390"/>
    <lineage>
        <taxon>Eukaryota</taxon>
        <taxon>Viridiplantae</taxon>
        <taxon>Streptophyta</taxon>
        <taxon>Embryophyta</taxon>
        <taxon>Tracheophyta</taxon>
        <taxon>Spermatophyta</taxon>
        <taxon>Magnoliopsida</taxon>
        <taxon>eudicotyledons</taxon>
        <taxon>Gunneridae</taxon>
        <taxon>Pentapetalae</taxon>
        <taxon>asterids</taxon>
        <taxon>lamiids</taxon>
        <taxon>Gentianales</taxon>
        <taxon>Rubiaceae</taxon>
        <taxon>Ixoroideae</taxon>
        <taxon>Gardenieae complex</taxon>
        <taxon>Bertiereae - Coffeeae clade</taxon>
        <taxon>Coffeeae</taxon>
        <taxon>Coffea</taxon>
    </lineage>
</organism>
<accession>A0A068U1H4</accession>
<keyword evidence="3" id="KW-1185">Reference proteome</keyword>
<evidence type="ECO:0000256" key="1">
    <source>
        <dbReference type="SAM" id="Phobius"/>
    </source>
</evidence>